<sequence length="216" mass="24026">MDRRLAVLVRPGDQRWLDAPQAPVRRWPLEREAPESGEVTSLVEYLPGARFPEHRHPNGEEILVLSGVFSDEGGDYPAGSYLRSPAGSRHSPFSQPGCQIFVKLNQFAQGDMTTLRLEPQQFSWQTLDQGMEQAQLHTFANECSNLQRYAQAMPVPLPGQTRGEILVLEGSIALNGEPLPAGSWLRVPSFDALRLTAAESTLIFVKTQRAVDYQLS</sequence>
<feature type="domain" description="ChrR-like cupin" evidence="1">
    <location>
        <begin position="7"/>
        <end position="108"/>
    </location>
</feature>
<accession>A0AA91U5F7</accession>
<evidence type="ECO:0000259" key="1">
    <source>
        <dbReference type="Pfam" id="PF12973"/>
    </source>
</evidence>
<name>A0AA91U5F7_9GAMM</name>
<dbReference type="Proteomes" id="UP000344571">
    <property type="component" value="Chromosome"/>
</dbReference>
<keyword evidence="5" id="KW-1185">Reference proteome</keyword>
<reference evidence="2 4" key="1">
    <citation type="submission" date="2017-09" db="EMBL/GenBank/DDBJ databases">
        <title>Bacterial and phytoplankton interrelationship in Kongsfjorden, an Arctic fjord.</title>
        <authorList>
            <person name="Sinha R."/>
            <person name="Krishnan K."/>
        </authorList>
    </citation>
    <scope>NUCLEOTIDE SEQUENCE [LARGE SCALE GENOMIC DNA]</scope>
    <source>
        <strain evidence="2 4">58</strain>
    </source>
</reference>
<evidence type="ECO:0000313" key="3">
    <source>
        <dbReference type="EMBL" id="QFY58650.1"/>
    </source>
</evidence>
<dbReference type="Gene3D" id="2.60.120.10">
    <property type="entry name" value="Jelly Rolls"/>
    <property type="match status" value="1"/>
</dbReference>
<dbReference type="Proteomes" id="UP000243750">
    <property type="component" value="Unassembled WGS sequence"/>
</dbReference>
<protein>
    <submittedName>
        <fullName evidence="2">Cupin</fullName>
    </submittedName>
</protein>
<gene>
    <name evidence="2" type="ORF">CO192_05685</name>
    <name evidence="3" type="ORF">EAO82_02650</name>
</gene>
<evidence type="ECO:0000313" key="5">
    <source>
        <dbReference type="Proteomes" id="UP000344571"/>
    </source>
</evidence>
<dbReference type="InterPro" id="IPR025979">
    <property type="entry name" value="ChrR-like_cupin_dom"/>
</dbReference>
<dbReference type="CDD" id="cd20303">
    <property type="entry name" value="cupin_ChrR_1"/>
    <property type="match status" value="1"/>
</dbReference>
<dbReference type="InterPro" id="IPR011051">
    <property type="entry name" value="RmlC_Cupin_sf"/>
</dbReference>
<organism evidence="2 4">
    <name type="scientific">Halopseudomonas pelagia</name>
    <dbReference type="NCBI Taxonomy" id="553151"/>
    <lineage>
        <taxon>Bacteria</taxon>
        <taxon>Pseudomonadati</taxon>
        <taxon>Pseudomonadota</taxon>
        <taxon>Gammaproteobacteria</taxon>
        <taxon>Pseudomonadales</taxon>
        <taxon>Pseudomonadaceae</taxon>
        <taxon>Halopseudomonas</taxon>
    </lineage>
</organism>
<proteinExistence type="predicted"/>
<dbReference type="SUPFAM" id="SSF51182">
    <property type="entry name" value="RmlC-like cupins"/>
    <property type="match status" value="2"/>
</dbReference>
<evidence type="ECO:0000313" key="4">
    <source>
        <dbReference type="Proteomes" id="UP000243750"/>
    </source>
</evidence>
<dbReference type="EMBL" id="CP033116">
    <property type="protein sequence ID" value="QFY58650.1"/>
    <property type="molecule type" value="Genomic_DNA"/>
</dbReference>
<dbReference type="EMBL" id="NWMT01000063">
    <property type="protein sequence ID" value="PCD00706.1"/>
    <property type="molecule type" value="Genomic_DNA"/>
</dbReference>
<reference evidence="3 5" key="2">
    <citation type="submission" date="2018-10" db="EMBL/GenBank/DDBJ databases">
        <title>Complete genome sequence of Pseudomonas pelagia strain Kongs-67.</title>
        <authorList>
            <person name="Sinha R.K."/>
            <person name="Krishnan K."/>
        </authorList>
    </citation>
    <scope>NUCLEOTIDE SEQUENCE [LARGE SCALE GENOMIC DNA]</scope>
    <source>
        <strain evidence="3 5">Kongs-67</strain>
    </source>
</reference>
<dbReference type="AlphaFoldDB" id="A0AA91U5F7"/>
<evidence type="ECO:0000313" key="2">
    <source>
        <dbReference type="EMBL" id="PCD00706.1"/>
    </source>
</evidence>
<dbReference type="InterPro" id="IPR014710">
    <property type="entry name" value="RmlC-like_jellyroll"/>
</dbReference>
<dbReference type="Pfam" id="PF12973">
    <property type="entry name" value="Cupin_7"/>
    <property type="match status" value="1"/>
</dbReference>